<protein>
    <recommendedName>
        <fullName evidence="10">Transposase</fullName>
    </recommendedName>
</protein>
<dbReference type="Pfam" id="PF05598">
    <property type="entry name" value="DUF772"/>
    <property type="match status" value="1"/>
</dbReference>
<evidence type="ECO:0000313" key="8">
    <source>
        <dbReference type="EMBL" id="CAD6492262.1"/>
    </source>
</evidence>
<dbReference type="Proteomes" id="UP000603056">
    <property type="component" value="Unassembled WGS sequence"/>
</dbReference>
<feature type="compositionally biased region" description="Basic and acidic residues" evidence="4">
    <location>
        <begin position="109"/>
        <end position="131"/>
    </location>
</feature>
<keyword evidence="3" id="KW-0233">DNA recombination</keyword>
<dbReference type="Proteomes" id="UP000606624">
    <property type="component" value="Unassembled WGS sequence"/>
</dbReference>
<dbReference type="EMBL" id="CAJHIN010000007">
    <property type="protein sequence ID" value="CAD6490288.1"/>
    <property type="molecule type" value="Genomic_DNA"/>
</dbReference>
<dbReference type="InterPro" id="IPR002559">
    <property type="entry name" value="Transposase_11"/>
</dbReference>
<evidence type="ECO:0000313" key="7">
    <source>
        <dbReference type="EMBL" id="CAD6490288.1"/>
    </source>
</evidence>
<dbReference type="AlphaFoldDB" id="A0A811T4X6"/>
<dbReference type="GO" id="GO:0004803">
    <property type="term" value="F:transposase activity"/>
    <property type="evidence" value="ECO:0007669"/>
    <property type="project" value="InterPro"/>
</dbReference>
<dbReference type="NCBIfam" id="NF033581">
    <property type="entry name" value="transpos_IS5_4"/>
    <property type="match status" value="1"/>
</dbReference>
<evidence type="ECO:0000256" key="1">
    <source>
        <dbReference type="ARBA" id="ARBA00003544"/>
    </source>
</evidence>
<dbReference type="EMBL" id="CAJHIP010000007">
    <property type="protein sequence ID" value="CAD6492262.1"/>
    <property type="molecule type" value="Genomic_DNA"/>
</dbReference>
<accession>A0A811T4X6</accession>
<comment type="caution">
    <text evidence="7">The sequence shown here is derived from an EMBL/GenBank/DDBJ whole genome shotgun (WGS) entry which is preliminary data.</text>
</comment>
<dbReference type="Pfam" id="PF01609">
    <property type="entry name" value="DDE_Tnp_1"/>
    <property type="match status" value="1"/>
</dbReference>
<evidence type="ECO:0008006" key="10">
    <source>
        <dbReference type="Google" id="ProtNLM"/>
    </source>
</evidence>
<comment type="function">
    <text evidence="1">Involved in the transposition of the insertion sequence IS5.</text>
</comment>
<evidence type="ECO:0000259" key="6">
    <source>
        <dbReference type="Pfam" id="PF05598"/>
    </source>
</evidence>
<sequence>MYNNHTELGGRPNNDAIVMLKMIVLQQWHGLSDLEIEKQATDRISFRKFLCFPKNIPDRSTIWDFKNRIAKTGKDSAIWDELQRQFDEKGLKIKKGMIQDATFIQSDPGHAKADTPRGDEAKTRRSKDGTWSKKSGKSYYGYKLHTIIDADYQLIRRIKTTTASVHDNQVDLSMKGEVVYRDKGYFGAHPNGYNATMQRGVRGHPIGIRDVLRNKRINHTRAKCERIYAVVKTVFVSGRVKVTTVARTGVKMMFTAMDYNLYQLCTLKKKGIIQ</sequence>
<dbReference type="InterPro" id="IPR047959">
    <property type="entry name" value="Transpos_IS5"/>
</dbReference>
<dbReference type="GO" id="GO:0006313">
    <property type="term" value="P:DNA transposition"/>
    <property type="evidence" value="ECO:0007669"/>
    <property type="project" value="InterPro"/>
</dbReference>
<feature type="domain" description="Transposase InsH N-terminal" evidence="6">
    <location>
        <begin position="6"/>
        <end position="68"/>
    </location>
</feature>
<evidence type="ECO:0000313" key="9">
    <source>
        <dbReference type="Proteomes" id="UP000606624"/>
    </source>
</evidence>
<proteinExistence type="predicted"/>
<keyword evidence="2" id="KW-0238">DNA-binding</keyword>
<feature type="region of interest" description="Disordered" evidence="4">
    <location>
        <begin position="104"/>
        <end position="134"/>
    </location>
</feature>
<dbReference type="PANTHER" id="PTHR35604:SF2">
    <property type="entry name" value="TRANSPOSASE INSH FOR INSERTION SEQUENCE ELEMENT IS5A-RELATED"/>
    <property type="match status" value="1"/>
</dbReference>
<evidence type="ECO:0000256" key="2">
    <source>
        <dbReference type="ARBA" id="ARBA00023125"/>
    </source>
</evidence>
<feature type="domain" description="Transposase IS4-like" evidence="5">
    <location>
        <begin position="98"/>
        <end position="261"/>
    </location>
</feature>
<dbReference type="GO" id="GO:0003677">
    <property type="term" value="F:DNA binding"/>
    <property type="evidence" value="ECO:0007669"/>
    <property type="project" value="UniProtKB-KW"/>
</dbReference>
<evidence type="ECO:0000256" key="4">
    <source>
        <dbReference type="SAM" id="MobiDB-lite"/>
    </source>
</evidence>
<dbReference type="PANTHER" id="PTHR35604">
    <property type="entry name" value="TRANSPOSASE INSH FOR INSERTION SEQUENCE ELEMENT IS5A-RELATED"/>
    <property type="match status" value="1"/>
</dbReference>
<evidence type="ECO:0000259" key="5">
    <source>
        <dbReference type="Pfam" id="PF01609"/>
    </source>
</evidence>
<dbReference type="InterPro" id="IPR008490">
    <property type="entry name" value="Transposase_InsH_N"/>
</dbReference>
<gene>
    <name evidence="8" type="ORF">FFODKBPE_00294</name>
    <name evidence="7" type="ORF">KFBDDELM_00169</name>
</gene>
<reference evidence="7" key="1">
    <citation type="submission" date="2020-10" db="EMBL/GenBank/DDBJ databases">
        <authorList>
            <person name="Hahn C.J."/>
            <person name="Laso-Perez R."/>
            <person name="Vulcano F."/>
            <person name="Vaziourakis K.-M."/>
            <person name="Stokke R."/>
            <person name="Steen I.H."/>
            <person name="Teske A."/>
            <person name="Boetius A."/>
            <person name="Liebeke M."/>
            <person name="Amann R."/>
            <person name="Knittel K."/>
        </authorList>
    </citation>
    <scope>NUCLEOTIDE SEQUENCE</scope>
    <source>
        <strain evidence="7">Gfbio:e3339647-f889-4370-9287-4fb5cb688e4c:AG392E03_GoMArc1</strain>
        <strain evidence="8">Gfbio:e3339647-f889-4370-9287-4fb5cb688e4c:AG394J04_GoMArc1</strain>
    </source>
</reference>
<evidence type="ECO:0000256" key="3">
    <source>
        <dbReference type="ARBA" id="ARBA00023172"/>
    </source>
</evidence>
<name>A0A811T4X6_9EURY</name>
<organism evidence="7 9">
    <name type="scientific">Candidatus Argoarchaeum ethanivorans</name>
    <dbReference type="NCBI Taxonomy" id="2608793"/>
    <lineage>
        <taxon>Archaea</taxon>
        <taxon>Methanobacteriati</taxon>
        <taxon>Methanobacteriota</taxon>
        <taxon>Stenosarchaea group</taxon>
        <taxon>Methanomicrobia</taxon>
        <taxon>Methanosarcinales</taxon>
        <taxon>Methanosarcinales incertae sedis</taxon>
        <taxon>GOM Arc I cluster</taxon>
        <taxon>Candidatus Argoarchaeum</taxon>
    </lineage>
</organism>